<dbReference type="AlphaFoldDB" id="A0A2U1Q4S8"/>
<dbReference type="Proteomes" id="UP000245207">
    <property type="component" value="Unassembled WGS sequence"/>
</dbReference>
<keyword evidence="2" id="KW-1185">Reference proteome</keyword>
<comment type="caution">
    <text evidence="1">The sequence shown here is derived from an EMBL/GenBank/DDBJ whole genome shotgun (WGS) entry which is preliminary data.</text>
</comment>
<protein>
    <submittedName>
        <fullName evidence="1">Uncharacterized protein</fullName>
    </submittedName>
</protein>
<evidence type="ECO:0000313" key="2">
    <source>
        <dbReference type="Proteomes" id="UP000245207"/>
    </source>
</evidence>
<gene>
    <name evidence="1" type="ORF">CTI12_AA076070</name>
</gene>
<dbReference type="OrthoDB" id="692779at2759"/>
<sequence length="103" mass="11641">MAIRIDLNDTASIGGTSSSFSECSSPSSIPDYEVYPRISSGEHRSKKWKKMLKKLVRESKKSFYGSSKPIVYRYDAVSYSLNFDEGNHSDEYYLSASVSKHLL</sequence>
<organism evidence="1 2">
    <name type="scientific">Artemisia annua</name>
    <name type="common">Sweet wormwood</name>
    <dbReference type="NCBI Taxonomy" id="35608"/>
    <lineage>
        <taxon>Eukaryota</taxon>
        <taxon>Viridiplantae</taxon>
        <taxon>Streptophyta</taxon>
        <taxon>Embryophyta</taxon>
        <taxon>Tracheophyta</taxon>
        <taxon>Spermatophyta</taxon>
        <taxon>Magnoliopsida</taxon>
        <taxon>eudicotyledons</taxon>
        <taxon>Gunneridae</taxon>
        <taxon>Pentapetalae</taxon>
        <taxon>asterids</taxon>
        <taxon>campanulids</taxon>
        <taxon>Asterales</taxon>
        <taxon>Asteraceae</taxon>
        <taxon>Asteroideae</taxon>
        <taxon>Anthemideae</taxon>
        <taxon>Artemisiinae</taxon>
        <taxon>Artemisia</taxon>
    </lineage>
</organism>
<dbReference type="EMBL" id="PKPP01000418">
    <property type="protein sequence ID" value="PWA93005.1"/>
    <property type="molecule type" value="Genomic_DNA"/>
</dbReference>
<reference evidence="1 2" key="1">
    <citation type="journal article" date="2018" name="Mol. Plant">
        <title>The genome of Artemisia annua provides insight into the evolution of Asteraceae family and artemisinin biosynthesis.</title>
        <authorList>
            <person name="Shen Q."/>
            <person name="Zhang L."/>
            <person name="Liao Z."/>
            <person name="Wang S."/>
            <person name="Yan T."/>
            <person name="Shi P."/>
            <person name="Liu M."/>
            <person name="Fu X."/>
            <person name="Pan Q."/>
            <person name="Wang Y."/>
            <person name="Lv Z."/>
            <person name="Lu X."/>
            <person name="Zhang F."/>
            <person name="Jiang W."/>
            <person name="Ma Y."/>
            <person name="Chen M."/>
            <person name="Hao X."/>
            <person name="Li L."/>
            <person name="Tang Y."/>
            <person name="Lv G."/>
            <person name="Zhou Y."/>
            <person name="Sun X."/>
            <person name="Brodelius P.E."/>
            <person name="Rose J.K.C."/>
            <person name="Tang K."/>
        </authorList>
    </citation>
    <scope>NUCLEOTIDE SEQUENCE [LARGE SCALE GENOMIC DNA]</scope>
    <source>
        <strain evidence="2">cv. Huhao1</strain>
        <tissue evidence="1">Leaf</tissue>
    </source>
</reference>
<proteinExistence type="predicted"/>
<accession>A0A2U1Q4S8</accession>
<evidence type="ECO:0000313" key="1">
    <source>
        <dbReference type="EMBL" id="PWA93005.1"/>
    </source>
</evidence>
<name>A0A2U1Q4S8_ARTAN</name>